<accession>A0A4C1YVN7</accession>
<feature type="region of interest" description="Disordered" evidence="1">
    <location>
        <begin position="259"/>
        <end position="283"/>
    </location>
</feature>
<dbReference type="Proteomes" id="UP000299102">
    <property type="component" value="Unassembled WGS sequence"/>
</dbReference>
<keyword evidence="3" id="KW-1185">Reference proteome</keyword>
<feature type="region of interest" description="Disordered" evidence="1">
    <location>
        <begin position="1"/>
        <end position="33"/>
    </location>
</feature>
<name>A0A4C1YVN7_EUMVA</name>
<feature type="compositionally biased region" description="Polar residues" evidence="1">
    <location>
        <begin position="87"/>
        <end position="97"/>
    </location>
</feature>
<sequence>MSNRAWRTSQAESPPRRAGGYSPDSDERYEHPAGAALTRSYHEVSMRALECQWSPPMNTCYPRGVTKLGYSIEGGIFDRGGSGPPERSSTGQNSTVKASDPEVVGAVFGPDVSGSILITDHGRRSTSRFKSNRSHHSLRARENVSLPVPAADGPTARLSVRNEKVVGDVSRHILSDAQLGYASGRGISAMSVVDRSSGGGYGGSEDERGGGGGAPLRHSVSAHSVKVGGWGWPGGGGSAPSGGCMCVCVSQEYAATNGDAPASAAAGRPPSLCSPPSYHQHHHDAYYERPDRLESCSARGGADAWERESERERERPREFASAVMAEHRGFTRRPVTRNSNLLSAVLCLVKELDYASLEVAEMAVSSASPRRGPSVGSLDELTFCLAVTIAFNSFSNVVWTSSRTGRDPAARLRPRPPHRAHATVLITIIK</sequence>
<evidence type="ECO:0000313" key="3">
    <source>
        <dbReference type="Proteomes" id="UP000299102"/>
    </source>
</evidence>
<dbReference type="AlphaFoldDB" id="A0A4C1YVN7"/>
<protein>
    <submittedName>
        <fullName evidence="2">Uncharacterized protein</fullName>
    </submittedName>
</protein>
<dbReference type="OrthoDB" id="1517790at2759"/>
<dbReference type="EMBL" id="BGZK01001368">
    <property type="protein sequence ID" value="GBP78395.1"/>
    <property type="molecule type" value="Genomic_DNA"/>
</dbReference>
<evidence type="ECO:0000256" key="1">
    <source>
        <dbReference type="SAM" id="MobiDB-lite"/>
    </source>
</evidence>
<reference evidence="2 3" key="1">
    <citation type="journal article" date="2019" name="Commun. Biol.">
        <title>The bagworm genome reveals a unique fibroin gene that provides high tensile strength.</title>
        <authorList>
            <person name="Kono N."/>
            <person name="Nakamura H."/>
            <person name="Ohtoshi R."/>
            <person name="Tomita M."/>
            <person name="Numata K."/>
            <person name="Arakawa K."/>
        </authorList>
    </citation>
    <scope>NUCLEOTIDE SEQUENCE [LARGE SCALE GENOMIC DNA]</scope>
</reference>
<feature type="compositionally biased region" description="Polar residues" evidence="1">
    <location>
        <begin position="1"/>
        <end position="12"/>
    </location>
</feature>
<feature type="region of interest" description="Disordered" evidence="1">
    <location>
        <begin position="76"/>
        <end position="98"/>
    </location>
</feature>
<gene>
    <name evidence="2" type="ORF">EVAR_58185_1</name>
</gene>
<proteinExistence type="predicted"/>
<comment type="caution">
    <text evidence="2">The sequence shown here is derived from an EMBL/GenBank/DDBJ whole genome shotgun (WGS) entry which is preliminary data.</text>
</comment>
<organism evidence="2 3">
    <name type="scientific">Eumeta variegata</name>
    <name type="common">Bagworm moth</name>
    <name type="synonym">Eumeta japonica</name>
    <dbReference type="NCBI Taxonomy" id="151549"/>
    <lineage>
        <taxon>Eukaryota</taxon>
        <taxon>Metazoa</taxon>
        <taxon>Ecdysozoa</taxon>
        <taxon>Arthropoda</taxon>
        <taxon>Hexapoda</taxon>
        <taxon>Insecta</taxon>
        <taxon>Pterygota</taxon>
        <taxon>Neoptera</taxon>
        <taxon>Endopterygota</taxon>
        <taxon>Lepidoptera</taxon>
        <taxon>Glossata</taxon>
        <taxon>Ditrysia</taxon>
        <taxon>Tineoidea</taxon>
        <taxon>Psychidae</taxon>
        <taxon>Oiketicinae</taxon>
        <taxon>Eumeta</taxon>
    </lineage>
</organism>
<feature type="region of interest" description="Disordered" evidence="1">
    <location>
        <begin position="196"/>
        <end position="218"/>
    </location>
</feature>
<evidence type="ECO:0000313" key="2">
    <source>
        <dbReference type="EMBL" id="GBP78395.1"/>
    </source>
</evidence>